<dbReference type="Proteomes" id="UP001500655">
    <property type="component" value="Unassembled WGS sequence"/>
</dbReference>
<comment type="caution">
    <text evidence="2">The sequence shown here is derived from an EMBL/GenBank/DDBJ whole genome shotgun (WGS) entry which is preliminary data.</text>
</comment>
<organism evidence="2 3">
    <name type="scientific">Luedemannella helvata</name>
    <dbReference type="NCBI Taxonomy" id="349315"/>
    <lineage>
        <taxon>Bacteria</taxon>
        <taxon>Bacillati</taxon>
        <taxon>Actinomycetota</taxon>
        <taxon>Actinomycetes</taxon>
        <taxon>Micromonosporales</taxon>
        <taxon>Micromonosporaceae</taxon>
        <taxon>Luedemannella</taxon>
    </lineage>
</organism>
<name>A0ABP4WJV5_9ACTN</name>
<dbReference type="Gene3D" id="2.60.120.200">
    <property type="match status" value="1"/>
</dbReference>
<evidence type="ECO:0000313" key="2">
    <source>
        <dbReference type="EMBL" id="GAA1753867.1"/>
    </source>
</evidence>
<reference evidence="3" key="1">
    <citation type="journal article" date="2019" name="Int. J. Syst. Evol. Microbiol.">
        <title>The Global Catalogue of Microorganisms (GCM) 10K type strain sequencing project: providing services to taxonomists for standard genome sequencing and annotation.</title>
        <authorList>
            <consortium name="The Broad Institute Genomics Platform"/>
            <consortium name="The Broad Institute Genome Sequencing Center for Infectious Disease"/>
            <person name="Wu L."/>
            <person name="Ma J."/>
        </authorList>
    </citation>
    <scope>NUCLEOTIDE SEQUENCE [LARGE SCALE GENOMIC DNA]</scope>
    <source>
        <strain evidence="3">JCM 13249</strain>
    </source>
</reference>
<dbReference type="SUPFAM" id="SSF49899">
    <property type="entry name" value="Concanavalin A-like lectins/glucanases"/>
    <property type="match status" value="1"/>
</dbReference>
<dbReference type="Pfam" id="PF13385">
    <property type="entry name" value="Laminin_G_3"/>
    <property type="match status" value="1"/>
</dbReference>
<sequence length="294" mass="31417">MRGRRTVLSVAALVTVSAVPTAVAARTGVLASVVPDELLPPQVIARGLPASPSAHPVPPAPPPSAAPPVAGQWRVVARYTFDRGLGEGVVRDDSGHGHTLEVASRNGGRIVPAVRGEGLAVRYPRPCYPWMAVRVPKAAASCPRAVLQADSSEDLNPGTRPFSWGAMVQLSATATSPGENILQKGLRTRTGQFKLQVDGAAGYPSCVLTETRTARFHRAFGQRTVADGQWHRVDCVRTRNRLSIFIDGRPNDHRRIPPTLRISNSMPLRIGGKGVLRGNDQFNGAVDNVYVARG</sequence>
<gene>
    <name evidence="2" type="ORF">GCM10009681_26140</name>
</gene>
<keyword evidence="1" id="KW-0732">Signal</keyword>
<feature type="signal peptide" evidence="1">
    <location>
        <begin position="1"/>
        <end position="24"/>
    </location>
</feature>
<evidence type="ECO:0000256" key="1">
    <source>
        <dbReference type="SAM" id="SignalP"/>
    </source>
</evidence>
<dbReference type="RefSeq" id="WP_344080799.1">
    <property type="nucleotide sequence ID" value="NZ_BAAALS010000011.1"/>
</dbReference>
<dbReference type="InterPro" id="IPR013320">
    <property type="entry name" value="ConA-like_dom_sf"/>
</dbReference>
<accession>A0ABP4WJV5</accession>
<keyword evidence="3" id="KW-1185">Reference proteome</keyword>
<proteinExistence type="predicted"/>
<evidence type="ECO:0008006" key="4">
    <source>
        <dbReference type="Google" id="ProtNLM"/>
    </source>
</evidence>
<evidence type="ECO:0000313" key="3">
    <source>
        <dbReference type="Proteomes" id="UP001500655"/>
    </source>
</evidence>
<protein>
    <recommendedName>
        <fullName evidence="4">Concanavalin A-like lectin/glucanase superfamily protein</fullName>
    </recommendedName>
</protein>
<dbReference type="EMBL" id="BAAALS010000011">
    <property type="protein sequence ID" value="GAA1753867.1"/>
    <property type="molecule type" value="Genomic_DNA"/>
</dbReference>
<feature type="chain" id="PRO_5045273907" description="Concanavalin A-like lectin/glucanase superfamily protein" evidence="1">
    <location>
        <begin position="25"/>
        <end position="294"/>
    </location>
</feature>